<reference evidence="1 2" key="1">
    <citation type="submission" date="2016-04" db="EMBL/GenBank/DDBJ databases">
        <title>A degradative enzymes factory behind the ericoid mycorrhizal symbiosis.</title>
        <authorList>
            <consortium name="DOE Joint Genome Institute"/>
            <person name="Martino E."/>
            <person name="Morin E."/>
            <person name="Grelet G."/>
            <person name="Kuo A."/>
            <person name="Kohler A."/>
            <person name="Daghino S."/>
            <person name="Barry K."/>
            <person name="Choi C."/>
            <person name="Cichocki N."/>
            <person name="Clum A."/>
            <person name="Copeland A."/>
            <person name="Hainaut M."/>
            <person name="Haridas S."/>
            <person name="Labutti K."/>
            <person name="Lindquist E."/>
            <person name="Lipzen A."/>
            <person name="Khouja H.-R."/>
            <person name="Murat C."/>
            <person name="Ohm R."/>
            <person name="Olson A."/>
            <person name="Spatafora J."/>
            <person name="Veneault-Fourrey C."/>
            <person name="Henrissat B."/>
            <person name="Grigoriev I."/>
            <person name="Martin F."/>
            <person name="Perotto S."/>
        </authorList>
    </citation>
    <scope>NUCLEOTIDE SEQUENCE [LARGE SCALE GENOMIC DNA]</scope>
    <source>
        <strain evidence="1 2">F</strain>
    </source>
</reference>
<sequence length="679" mass="75990">MAHAFTPHRVEYPLQGPEGPASWVFYVVSQIDGQHRPLAVVIRQAITIANFEPSRGEDITPSCLRTLKIFSDPANRVAIESEVDIATGFYQESDNLSLPTAKLPDFMEFTRSYGIHSDWNMPEFPFVSTCLLLGVGLPPSMSMPRSGPLGTVYRDNDIRHGLVVVDITDLDNIRFGIIAFTVRLMVWDEGHEWNLEGPIGTPVPALENDRPRRPLSAAQYIAKFRYDSSPEVSELEKIPLINVSVMDHVWPLDSLSLSPITPDLAHHYPRSLRDQAIIALINSTLETERFEMSVFGELRAIPHFQDLLLRFLRERSESLGETQAAGQLLGIAFEGKTHLNMARFKGLSAQSIGASLETEELKNAESISLCIDTIRSTPAQILDALSRSSSLHNLCFVASPTRANDQTSTALFLELSKRPHLLRGKITITGSYSAALNTRSWLPPTLNYQPHFEFFPIQHMFYCIGSRAFHYYLGDAFLGPKSFAAKFLKWINYPDGYMFNIAAGPPGLEDMSRTEISPIPAKNFSVPDQCGDNAEFRPGIRNLVPESWIILVSREKYVDKERNRLQMNLYLPTEARYTKYACVRPRVHIAVDDPTAVANLSPEQLEVGGLKEFLQATAPDVDSALVDQRLAELGQQIGNGYRQAPLGPGLEWLMVLKQDEACDMLRDFLSIALKTLNKS</sequence>
<gene>
    <name evidence="1" type="ORF">L207DRAFT_440189</name>
</gene>
<dbReference type="EMBL" id="KZ613958">
    <property type="protein sequence ID" value="PMD32575.1"/>
    <property type="molecule type" value="Genomic_DNA"/>
</dbReference>
<name>A0A2J6R235_HYAVF</name>
<protein>
    <submittedName>
        <fullName evidence="1">Uncharacterized protein</fullName>
    </submittedName>
</protein>
<dbReference type="STRING" id="1149755.A0A2J6R235"/>
<evidence type="ECO:0000313" key="1">
    <source>
        <dbReference type="EMBL" id="PMD32575.1"/>
    </source>
</evidence>
<dbReference type="OrthoDB" id="3558197at2759"/>
<evidence type="ECO:0000313" key="2">
    <source>
        <dbReference type="Proteomes" id="UP000235786"/>
    </source>
</evidence>
<organism evidence="1 2">
    <name type="scientific">Hyaloscypha variabilis (strain UAMH 11265 / GT02V1 / F)</name>
    <name type="common">Meliniomyces variabilis</name>
    <dbReference type="NCBI Taxonomy" id="1149755"/>
    <lineage>
        <taxon>Eukaryota</taxon>
        <taxon>Fungi</taxon>
        <taxon>Dikarya</taxon>
        <taxon>Ascomycota</taxon>
        <taxon>Pezizomycotina</taxon>
        <taxon>Leotiomycetes</taxon>
        <taxon>Helotiales</taxon>
        <taxon>Hyaloscyphaceae</taxon>
        <taxon>Hyaloscypha</taxon>
        <taxon>Hyaloscypha variabilis</taxon>
    </lineage>
</organism>
<dbReference type="Proteomes" id="UP000235786">
    <property type="component" value="Unassembled WGS sequence"/>
</dbReference>
<accession>A0A2J6R235</accession>
<dbReference type="AlphaFoldDB" id="A0A2J6R235"/>
<keyword evidence="2" id="KW-1185">Reference proteome</keyword>
<proteinExistence type="predicted"/>